<dbReference type="InterPro" id="IPR031322">
    <property type="entry name" value="Shikimate/glucono_kinase"/>
</dbReference>
<evidence type="ECO:0000256" key="3">
    <source>
        <dbReference type="ARBA" id="ARBA00012154"/>
    </source>
</evidence>
<keyword evidence="11" id="KW-0479">Metal-binding</keyword>
<evidence type="ECO:0000256" key="8">
    <source>
        <dbReference type="ARBA" id="ARBA00022840"/>
    </source>
</evidence>
<dbReference type="GO" id="GO:0004765">
    <property type="term" value="F:shikimate kinase activity"/>
    <property type="evidence" value="ECO:0007669"/>
    <property type="project" value="UniProtKB-EC"/>
</dbReference>
<dbReference type="Gene3D" id="3.40.50.300">
    <property type="entry name" value="P-loop containing nucleotide triphosphate hydrolases"/>
    <property type="match status" value="1"/>
</dbReference>
<dbReference type="PANTHER" id="PTHR21087">
    <property type="entry name" value="SHIKIMATE KINASE"/>
    <property type="match status" value="1"/>
</dbReference>
<feature type="binding site" evidence="11">
    <location>
        <position position="54"/>
    </location>
    <ligand>
        <name>substrate</name>
    </ligand>
</feature>
<evidence type="ECO:0000313" key="12">
    <source>
        <dbReference type="EMBL" id="MEK0083611.1"/>
    </source>
</evidence>
<comment type="similarity">
    <text evidence="2 11">Belongs to the shikimate kinase family.</text>
</comment>
<keyword evidence="7 11" id="KW-0418">Kinase</keyword>
<gene>
    <name evidence="11" type="primary">aroK</name>
    <name evidence="12" type="ORF">U1T56_10645</name>
</gene>
<dbReference type="PROSITE" id="PS01128">
    <property type="entry name" value="SHIKIMATE_KINASE"/>
    <property type="match status" value="1"/>
</dbReference>
<feature type="binding site" evidence="11">
    <location>
        <position position="158"/>
    </location>
    <ligand>
        <name>substrate</name>
    </ligand>
</feature>
<comment type="subcellular location">
    <subcellularLocation>
        <location evidence="11">Cytoplasm</location>
    </subcellularLocation>
</comment>
<comment type="cofactor">
    <cofactor evidence="11">
        <name>Mg(2+)</name>
        <dbReference type="ChEBI" id="CHEBI:18420"/>
    </cofactor>
    <text evidence="11">Binds 1 Mg(2+) ion per subunit.</text>
</comment>
<dbReference type="HAMAP" id="MF_00109">
    <property type="entry name" value="Shikimate_kinase"/>
    <property type="match status" value="1"/>
</dbReference>
<evidence type="ECO:0000256" key="9">
    <source>
        <dbReference type="ARBA" id="ARBA00023141"/>
    </source>
</evidence>
<comment type="catalytic activity">
    <reaction evidence="10 11">
        <text>shikimate + ATP = 3-phosphoshikimate + ADP + H(+)</text>
        <dbReference type="Rhea" id="RHEA:13121"/>
        <dbReference type="ChEBI" id="CHEBI:15378"/>
        <dbReference type="ChEBI" id="CHEBI:30616"/>
        <dbReference type="ChEBI" id="CHEBI:36208"/>
        <dbReference type="ChEBI" id="CHEBI:145989"/>
        <dbReference type="ChEBI" id="CHEBI:456216"/>
        <dbReference type="EC" id="2.7.1.71"/>
    </reaction>
</comment>
<dbReference type="CDD" id="cd00464">
    <property type="entry name" value="SK"/>
    <property type="match status" value="1"/>
</dbReference>
<feature type="binding site" evidence="11">
    <location>
        <position position="36"/>
    </location>
    <ligand>
        <name>Mg(2+)</name>
        <dbReference type="ChEBI" id="CHEBI:18420"/>
    </ligand>
</feature>
<dbReference type="RefSeq" id="WP_418159461.1">
    <property type="nucleotide sequence ID" value="NZ_JBBLZC010000009.1"/>
</dbReference>
<comment type="caution">
    <text evidence="12">The sequence shown here is derived from an EMBL/GenBank/DDBJ whole genome shotgun (WGS) entry which is preliminary data.</text>
</comment>
<evidence type="ECO:0000256" key="5">
    <source>
        <dbReference type="ARBA" id="ARBA00022679"/>
    </source>
</evidence>
<name>A0ABU8XRU6_9PROT</name>
<sequence>MPAIATPALAADPPQPGGGPLPRTLVLVGLMGAGKTSIGRRLATAMDATFVDADDEIVAAAGMTIPDIFALYGEPSFRALERKVVARLLEQPPMVLALGGGAFIDPETRARVKEKAISVWLRADLDTLVARTARKKGTRPLLDRGDPRDILARLMDERYPIYAEADYTVDTTDEAHDAVVERVRALLPPATKEA</sequence>
<keyword evidence="13" id="KW-1185">Reference proteome</keyword>
<comment type="subunit">
    <text evidence="11">Monomer.</text>
</comment>
<dbReference type="InterPro" id="IPR023000">
    <property type="entry name" value="Shikimate_kinase_CS"/>
</dbReference>
<dbReference type="InterPro" id="IPR000623">
    <property type="entry name" value="Shikimate_kinase/TSH1"/>
</dbReference>
<comment type="pathway">
    <text evidence="1 11">Metabolic intermediate biosynthesis; chorismate biosynthesis; chorismate from D-erythrose 4-phosphate and phosphoenolpyruvate: step 5/7.</text>
</comment>
<feature type="binding site" evidence="11">
    <location>
        <position position="100"/>
    </location>
    <ligand>
        <name>substrate</name>
    </ligand>
</feature>
<evidence type="ECO:0000256" key="4">
    <source>
        <dbReference type="ARBA" id="ARBA00022605"/>
    </source>
</evidence>
<dbReference type="NCBIfam" id="NF010552">
    <property type="entry name" value="PRK13946.1"/>
    <property type="match status" value="1"/>
</dbReference>
<evidence type="ECO:0000256" key="6">
    <source>
        <dbReference type="ARBA" id="ARBA00022741"/>
    </source>
</evidence>
<keyword evidence="11" id="KW-0460">Magnesium</keyword>
<comment type="function">
    <text evidence="11">Catalyzes the specific phosphorylation of the 3-hydroxyl group of shikimic acid using ATP as a cosubstrate.</text>
</comment>
<evidence type="ECO:0000256" key="10">
    <source>
        <dbReference type="ARBA" id="ARBA00048567"/>
    </source>
</evidence>
<dbReference type="Pfam" id="PF01202">
    <property type="entry name" value="SKI"/>
    <property type="match status" value="1"/>
</dbReference>
<evidence type="ECO:0000256" key="11">
    <source>
        <dbReference type="HAMAP-Rule" id="MF_00109"/>
    </source>
</evidence>
<comment type="caution">
    <text evidence="11">Lacks conserved residue(s) required for the propagation of feature annotation.</text>
</comment>
<evidence type="ECO:0000256" key="7">
    <source>
        <dbReference type="ARBA" id="ARBA00022777"/>
    </source>
</evidence>
<keyword evidence="8 11" id="KW-0067">ATP-binding</keyword>
<keyword evidence="5 11" id="KW-0808">Transferase</keyword>
<protein>
    <recommendedName>
        <fullName evidence="3 11">Shikimate kinase</fullName>
        <shortName evidence="11">SK</shortName>
        <ecNumber evidence="3 11">2.7.1.71</ecNumber>
    </recommendedName>
</protein>
<keyword evidence="9 11" id="KW-0057">Aromatic amino acid biosynthesis</keyword>
<feature type="binding site" evidence="11">
    <location>
        <position position="78"/>
    </location>
    <ligand>
        <name>substrate</name>
    </ligand>
</feature>
<evidence type="ECO:0000313" key="13">
    <source>
        <dbReference type="Proteomes" id="UP001375743"/>
    </source>
</evidence>
<accession>A0ABU8XRU6</accession>
<evidence type="ECO:0000256" key="1">
    <source>
        <dbReference type="ARBA" id="ARBA00004842"/>
    </source>
</evidence>
<dbReference type="EC" id="2.7.1.71" evidence="3 11"/>
<keyword evidence="4 11" id="KW-0028">Amino-acid biosynthesis</keyword>
<feature type="binding site" evidence="11">
    <location>
        <begin position="32"/>
        <end position="37"/>
    </location>
    <ligand>
        <name>ATP</name>
        <dbReference type="ChEBI" id="CHEBI:30616"/>
    </ligand>
</feature>
<dbReference type="InterPro" id="IPR027417">
    <property type="entry name" value="P-loop_NTPase"/>
</dbReference>
<dbReference type="PANTHER" id="PTHR21087:SF16">
    <property type="entry name" value="SHIKIMATE KINASE 1, CHLOROPLASTIC"/>
    <property type="match status" value="1"/>
</dbReference>
<keyword evidence="6 11" id="KW-0547">Nucleotide-binding</keyword>
<keyword evidence="11" id="KW-0963">Cytoplasm</keyword>
<dbReference type="EMBL" id="JBBLZC010000009">
    <property type="protein sequence ID" value="MEK0083611.1"/>
    <property type="molecule type" value="Genomic_DNA"/>
</dbReference>
<feature type="binding site" evidence="11">
    <location>
        <position position="139"/>
    </location>
    <ligand>
        <name>ATP</name>
        <dbReference type="ChEBI" id="CHEBI:30616"/>
    </ligand>
</feature>
<reference evidence="12 13" key="1">
    <citation type="submission" date="2024-01" db="EMBL/GenBank/DDBJ databases">
        <title>Multi-omics insights into the function and evolution of sodium benzoate biodegradation pathways in Benzoatithermus flavus gen. nov., sp. nov. from hot spring.</title>
        <authorList>
            <person name="Hu C.-J."/>
            <person name="Li W.-J."/>
        </authorList>
    </citation>
    <scope>NUCLEOTIDE SEQUENCE [LARGE SCALE GENOMIC DNA]</scope>
    <source>
        <strain evidence="12 13">SYSU G07066</strain>
    </source>
</reference>
<organism evidence="12 13">
    <name type="scientific">Benzoatithermus flavus</name>
    <dbReference type="NCBI Taxonomy" id="3108223"/>
    <lineage>
        <taxon>Bacteria</taxon>
        <taxon>Pseudomonadati</taxon>
        <taxon>Pseudomonadota</taxon>
        <taxon>Alphaproteobacteria</taxon>
        <taxon>Geminicoccales</taxon>
        <taxon>Geminicoccaceae</taxon>
        <taxon>Benzoatithermus</taxon>
    </lineage>
</organism>
<dbReference type="Proteomes" id="UP001375743">
    <property type="component" value="Unassembled WGS sequence"/>
</dbReference>
<proteinExistence type="inferred from homology"/>
<dbReference type="SUPFAM" id="SSF52540">
    <property type="entry name" value="P-loop containing nucleoside triphosphate hydrolases"/>
    <property type="match status" value="1"/>
</dbReference>
<evidence type="ECO:0000256" key="2">
    <source>
        <dbReference type="ARBA" id="ARBA00006997"/>
    </source>
</evidence>
<dbReference type="PRINTS" id="PR01100">
    <property type="entry name" value="SHIKIMTKNASE"/>
</dbReference>